<dbReference type="EC" id="2.1.1.242" evidence="1"/>
<keyword evidence="1" id="KW-0949">S-adenosyl-L-methionine</keyword>
<accession>A0A1S8CZD9</accession>
<name>A0A1S8CZD9_9GAMM</name>
<protein>
    <recommendedName>
        <fullName evidence="1">Ribosomal RNA small subunit methyltransferase J</fullName>
        <ecNumber evidence="1">2.1.1.242</ecNumber>
    </recommendedName>
    <alternativeName>
        <fullName evidence="1">16S rRNA m2G1516 methyltransferase</fullName>
    </alternativeName>
    <alternativeName>
        <fullName evidence="1">rRNA (guanine-N(2)-)-methyltransferase</fullName>
    </alternativeName>
</protein>
<evidence type="ECO:0000313" key="2">
    <source>
        <dbReference type="EMBL" id="ONG42028.1"/>
    </source>
</evidence>
<feature type="binding site" evidence="1">
    <location>
        <position position="180"/>
    </location>
    <ligand>
        <name>S-adenosyl-L-methionine</name>
        <dbReference type="ChEBI" id="CHEBI:59789"/>
    </ligand>
</feature>
<organism evidence="2 3">
    <name type="scientific">Alkanindiges hydrocarboniclasticus</name>
    <dbReference type="NCBI Taxonomy" id="1907941"/>
    <lineage>
        <taxon>Bacteria</taxon>
        <taxon>Pseudomonadati</taxon>
        <taxon>Pseudomonadota</taxon>
        <taxon>Gammaproteobacteria</taxon>
        <taxon>Moraxellales</taxon>
        <taxon>Moraxellaceae</taxon>
        <taxon>Alkanindiges</taxon>
    </lineage>
</organism>
<dbReference type="OrthoDB" id="3191794at2"/>
<comment type="subcellular location">
    <subcellularLocation>
        <location evidence="1">Cytoplasm</location>
    </subcellularLocation>
</comment>
<keyword evidence="1 2" id="KW-0808">Transferase</keyword>
<comment type="catalytic activity">
    <reaction evidence="1">
        <text>guanosine(1516) in 16S rRNA + S-adenosyl-L-methionine = N(2)-methylguanosine(1516) in 16S rRNA + S-adenosyl-L-homocysteine + H(+)</text>
        <dbReference type="Rhea" id="RHEA:43220"/>
        <dbReference type="Rhea" id="RHEA-COMP:10412"/>
        <dbReference type="Rhea" id="RHEA-COMP:10413"/>
        <dbReference type="ChEBI" id="CHEBI:15378"/>
        <dbReference type="ChEBI" id="CHEBI:57856"/>
        <dbReference type="ChEBI" id="CHEBI:59789"/>
        <dbReference type="ChEBI" id="CHEBI:74269"/>
        <dbReference type="ChEBI" id="CHEBI:74481"/>
        <dbReference type="EC" id="2.1.1.242"/>
    </reaction>
</comment>
<dbReference type="HAMAP" id="MF_01523">
    <property type="entry name" value="16SrRNA_methyltr_J"/>
    <property type="match status" value="1"/>
</dbReference>
<comment type="caution">
    <text evidence="2">The sequence shown here is derived from an EMBL/GenBank/DDBJ whole genome shotgun (WGS) entry which is preliminary data.</text>
</comment>
<reference evidence="2 3" key="1">
    <citation type="submission" date="2016-10" db="EMBL/GenBank/DDBJ databases">
        <title>Draft Genome sequence of Alkanindiges sp. strain H1.</title>
        <authorList>
            <person name="Subhash Y."/>
            <person name="Lee S."/>
        </authorList>
    </citation>
    <scope>NUCLEOTIDE SEQUENCE [LARGE SCALE GENOMIC DNA]</scope>
    <source>
        <strain evidence="2 3">H1</strain>
    </source>
</reference>
<keyword evidence="1 2" id="KW-0489">Methyltransferase</keyword>
<evidence type="ECO:0000313" key="3">
    <source>
        <dbReference type="Proteomes" id="UP000192132"/>
    </source>
</evidence>
<dbReference type="Pfam" id="PF04445">
    <property type="entry name" value="SAM_MT"/>
    <property type="match status" value="1"/>
</dbReference>
<dbReference type="Proteomes" id="UP000192132">
    <property type="component" value="Unassembled WGS sequence"/>
</dbReference>
<feature type="binding site" evidence="1">
    <location>
        <begin position="124"/>
        <end position="125"/>
    </location>
    <ligand>
        <name>S-adenosyl-L-methionine</name>
        <dbReference type="ChEBI" id="CHEBI:59789"/>
    </ligand>
</feature>
<keyword evidence="1" id="KW-0963">Cytoplasm</keyword>
<dbReference type="InterPro" id="IPR007536">
    <property type="entry name" value="16SrRNA_methylTrfase_J"/>
</dbReference>
<comment type="function">
    <text evidence="1">Specifically methylates the guanosine in position 1516 of 16S rRNA.</text>
</comment>
<dbReference type="GO" id="GO:0008990">
    <property type="term" value="F:rRNA (guanine-N2-)-methyltransferase activity"/>
    <property type="evidence" value="ECO:0007669"/>
    <property type="project" value="UniProtKB-UniRule"/>
</dbReference>
<gene>
    <name evidence="1" type="primary">rsmJ</name>
    <name evidence="2" type="ORF">BKE30_01830</name>
</gene>
<dbReference type="EMBL" id="MLCN01000004">
    <property type="protein sequence ID" value="ONG42028.1"/>
    <property type="molecule type" value="Genomic_DNA"/>
</dbReference>
<dbReference type="SUPFAM" id="SSF53335">
    <property type="entry name" value="S-adenosyl-L-methionine-dependent methyltransferases"/>
    <property type="match status" value="1"/>
</dbReference>
<keyword evidence="1" id="KW-0698">rRNA processing</keyword>
<dbReference type="Gene3D" id="3.40.50.150">
    <property type="entry name" value="Vaccinia Virus protein VP39"/>
    <property type="match status" value="1"/>
</dbReference>
<dbReference type="PANTHER" id="PTHR36112:SF1">
    <property type="entry name" value="RIBOSOMAL RNA SMALL SUBUNIT METHYLTRANSFERASE J"/>
    <property type="match status" value="1"/>
</dbReference>
<dbReference type="GO" id="GO:0005737">
    <property type="term" value="C:cytoplasm"/>
    <property type="evidence" value="ECO:0007669"/>
    <property type="project" value="UniProtKB-SubCell"/>
</dbReference>
<dbReference type="InterPro" id="IPR029063">
    <property type="entry name" value="SAM-dependent_MTases_sf"/>
</dbReference>
<keyword evidence="3" id="KW-1185">Reference proteome</keyword>
<dbReference type="AlphaFoldDB" id="A0A1S8CZD9"/>
<dbReference type="STRING" id="1907941.BKE30_01830"/>
<dbReference type="RefSeq" id="WP_076876967.1">
    <property type="nucleotide sequence ID" value="NZ_MLCN01000004.1"/>
</dbReference>
<comment type="similarity">
    <text evidence="1">Belongs to the methyltransferase superfamily. RsmJ family.</text>
</comment>
<evidence type="ECO:0000256" key="1">
    <source>
        <dbReference type="HAMAP-Rule" id="MF_01523"/>
    </source>
</evidence>
<sequence>MHLTLWATHEKQQHALACQQQLKQLGVITALQMIEKINPKHLRQHPELALVLDENGLNLAASGMKMQPDWIGQIARLKRASHKNELIARACQTEQQPVLIDATAGLGHDGLLLAWLGARVTLIERHPVLFALLQDAYQCAMQHSELTETMQRVQLVHDEASNYLTQLQQHNSIVDVVYLDPMFPKGGHKDQKKQALVKKEMQILHQLLPEHGTMDLGEYLLPLAQQLAGRVIVKRPRHAPTLSSAVPQHQWIGDACRFDGYFQPGLQ</sequence>
<comment type="caution">
    <text evidence="1">Lacks conserved residue(s) required for the propagation of feature annotation.</text>
</comment>
<proteinExistence type="inferred from homology"/>
<dbReference type="PANTHER" id="PTHR36112">
    <property type="entry name" value="RIBOSOMAL RNA SMALL SUBUNIT METHYLTRANSFERASE J"/>
    <property type="match status" value="1"/>
</dbReference>